<evidence type="ECO:0000313" key="2">
    <source>
        <dbReference type="Proteomes" id="UP000831439"/>
    </source>
</evidence>
<reference evidence="1 2" key="1">
    <citation type="journal article" date="2020" name="Genomics">
        <title>Characterization of a novel alphabaculovirus isolated from the Southern armyworm, Spodoptera eridania (Cramer, 1782) (Lepidoptera: Noctuidae) and the evolution of odv-e66, a bacterium-acquired baculoviral chondroitinase gene.</title>
        <authorList>
            <person name="Rodrigues D.T."/>
            <person name="Peterson L."/>
            <person name="de Oliveira L.B."/>
            <person name="Sosa-Gomez D.R."/>
            <person name="Ribeiro B.M."/>
            <person name="Ardisson-Araujo D.M.P."/>
        </authorList>
    </citation>
    <scope>NUCLEOTIDE SEQUENCE [LARGE SCALE GENOMIC DNA]</scope>
    <source>
        <strain evidence="1">CNPSo-165</strain>
    </source>
</reference>
<dbReference type="Proteomes" id="UP000831439">
    <property type="component" value="Segment"/>
</dbReference>
<name>A0ABX6TRD8_9ABAC</name>
<keyword evidence="2" id="KW-1185">Reference proteome</keyword>
<protein>
    <submittedName>
        <fullName evidence="1">Ac26-like protein</fullName>
    </submittedName>
</protein>
<sequence>MEFTTSDLLKNASFSSKQYHRFDHYMTLLNLCKGVVTANIDVDSIKQLEEKLNMHVDSLTDYITNIFDFDLYIKDGKPDIIYVVNVADKSIAGTIAVDFFKESLVLNVNQTSTPPLSSSPTTIKIVKE</sequence>
<dbReference type="Pfam" id="PF04242">
    <property type="entry name" value="DUF424"/>
    <property type="match status" value="1"/>
</dbReference>
<proteinExistence type="predicted"/>
<dbReference type="GeneID" id="80539153"/>
<organism evidence="1 2">
    <name type="scientific">Spodoptera eridania nucleopolyhedrovirus</name>
    <dbReference type="NCBI Taxonomy" id="2315721"/>
    <lineage>
        <taxon>Viruses</taxon>
        <taxon>Viruses incertae sedis</taxon>
        <taxon>Naldaviricetes</taxon>
        <taxon>Lefavirales</taxon>
        <taxon>Baculoviridae</taxon>
        <taxon>Alphabaculovirus</taxon>
        <taxon>Alphabaculovirus speridaniae</taxon>
    </lineage>
</organism>
<accession>A0ABX6TRD8</accession>
<dbReference type="InterPro" id="IPR007355">
    <property type="entry name" value="DUF424"/>
</dbReference>
<dbReference type="RefSeq" id="YP_010800549.1">
    <property type="nucleotide sequence ID" value="NC_076869.1"/>
</dbReference>
<dbReference type="EMBL" id="MT040195">
    <property type="protein sequence ID" value="QNV47907.1"/>
    <property type="molecule type" value="Genomic_DNA"/>
</dbReference>
<evidence type="ECO:0000313" key="1">
    <source>
        <dbReference type="EMBL" id="QNV47907.1"/>
    </source>
</evidence>